<gene>
    <name evidence="2" type="ORF">HPLM_LOCUS15265</name>
</gene>
<keyword evidence="3" id="KW-1185">Reference proteome</keyword>
<evidence type="ECO:0000313" key="3">
    <source>
        <dbReference type="Proteomes" id="UP000268014"/>
    </source>
</evidence>
<dbReference type="AlphaFoldDB" id="A0A0N4WUF0"/>
<sequence length="90" mass="10355">MFHHRCSHPLPLTSKRSLTLVFQSLLKYDLLLLQLGSDQRRLTLCRRTPAYPEYQKYRMVSGQQRTGSARFPEPPTFLSGPVSTEPHKVG</sequence>
<protein>
    <submittedName>
        <fullName evidence="4">Secreted protein</fullName>
    </submittedName>
</protein>
<evidence type="ECO:0000313" key="2">
    <source>
        <dbReference type="EMBL" id="VDO55980.1"/>
    </source>
</evidence>
<reference evidence="4" key="1">
    <citation type="submission" date="2017-02" db="UniProtKB">
        <authorList>
            <consortium name="WormBaseParasite"/>
        </authorList>
    </citation>
    <scope>IDENTIFICATION</scope>
</reference>
<proteinExistence type="predicted"/>
<accession>A0A0N4WUF0</accession>
<evidence type="ECO:0000256" key="1">
    <source>
        <dbReference type="SAM" id="MobiDB-lite"/>
    </source>
</evidence>
<dbReference type="Proteomes" id="UP000268014">
    <property type="component" value="Unassembled WGS sequence"/>
</dbReference>
<dbReference type="WBParaSite" id="HPLM_0001527301-mRNA-1">
    <property type="protein sequence ID" value="HPLM_0001527301-mRNA-1"/>
    <property type="gene ID" value="HPLM_0001527301"/>
</dbReference>
<organism evidence="4">
    <name type="scientific">Haemonchus placei</name>
    <name type="common">Barber's pole worm</name>
    <dbReference type="NCBI Taxonomy" id="6290"/>
    <lineage>
        <taxon>Eukaryota</taxon>
        <taxon>Metazoa</taxon>
        <taxon>Ecdysozoa</taxon>
        <taxon>Nematoda</taxon>
        <taxon>Chromadorea</taxon>
        <taxon>Rhabditida</taxon>
        <taxon>Rhabditina</taxon>
        <taxon>Rhabditomorpha</taxon>
        <taxon>Strongyloidea</taxon>
        <taxon>Trichostrongylidae</taxon>
        <taxon>Haemonchus</taxon>
    </lineage>
</organism>
<name>A0A0N4WUF0_HAEPC</name>
<dbReference type="EMBL" id="UZAF01018907">
    <property type="protein sequence ID" value="VDO55980.1"/>
    <property type="molecule type" value="Genomic_DNA"/>
</dbReference>
<feature type="region of interest" description="Disordered" evidence="1">
    <location>
        <begin position="62"/>
        <end position="90"/>
    </location>
</feature>
<evidence type="ECO:0000313" key="4">
    <source>
        <dbReference type="WBParaSite" id="HPLM_0001527301-mRNA-1"/>
    </source>
</evidence>
<reference evidence="2 3" key="2">
    <citation type="submission" date="2018-11" db="EMBL/GenBank/DDBJ databases">
        <authorList>
            <consortium name="Pathogen Informatics"/>
        </authorList>
    </citation>
    <scope>NUCLEOTIDE SEQUENCE [LARGE SCALE GENOMIC DNA]</scope>
    <source>
        <strain evidence="2 3">MHpl1</strain>
    </source>
</reference>